<dbReference type="EMBL" id="JACBZM010000001">
    <property type="protein sequence ID" value="NYI44963.1"/>
    <property type="molecule type" value="Genomic_DNA"/>
</dbReference>
<gene>
    <name evidence="1" type="ORF">BJ993_002043</name>
</gene>
<dbReference type="Proteomes" id="UP000562045">
    <property type="component" value="Unassembled WGS sequence"/>
</dbReference>
<evidence type="ECO:0000313" key="1">
    <source>
        <dbReference type="EMBL" id="NYI44963.1"/>
    </source>
</evidence>
<accession>A0A7Y9ZII6</accession>
<dbReference type="CDD" id="cd04508">
    <property type="entry name" value="Tudor_SF"/>
    <property type="match status" value="1"/>
</dbReference>
<protein>
    <submittedName>
        <fullName evidence="1">Uncharacterized protein</fullName>
    </submittedName>
</protein>
<dbReference type="RefSeq" id="WP_179648684.1">
    <property type="nucleotide sequence ID" value="NZ_JACBZM010000001.1"/>
</dbReference>
<proteinExistence type="predicted"/>
<evidence type="ECO:0000313" key="2">
    <source>
        <dbReference type="Proteomes" id="UP000562045"/>
    </source>
</evidence>
<sequence>MPTEANYVAGLALSWARNDPLEQWINAAPRGGATPLEETISEYLGSHNPFADGSRVEVLGGLHGDAPTAWVPVTIVERTAVDEWTVEFDDGDQACRDHHELRPYSQGL</sequence>
<dbReference type="AlphaFoldDB" id="A0A7Y9ZII6"/>
<organism evidence="1 2">
    <name type="scientific">Nocardioides aromaticivorans</name>
    <dbReference type="NCBI Taxonomy" id="200618"/>
    <lineage>
        <taxon>Bacteria</taxon>
        <taxon>Bacillati</taxon>
        <taxon>Actinomycetota</taxon>
        <taxon>Actinomycetes</taxon>
        <taxon>Propionibacteriales</taxon>
        <taxon>Nocardioidaceae</taxon>
        <taxon>Nocardioides</taxon>
    </lineage>
</organism>
<comment type="caution">
    <text evidence="1">The sequence shown here is derived from an EMBL/GenBank/DDBJ whole genome shotgun (WGS) entry which is preliminary data.</text>
</comment>
<reference evidence="1 2" key="1">
    <citation type="submission" date="2020-07" db="EMBL/GenBank/DDBJ databases">
        <title>Sequencing the genomes of 1000 actinobacteria strains.</title>
        <authorList>
            <person name="Klenk H.-P."/>
        </authorList>
    </citation>
    <scope>NUCLEOTIDE SEQUENCE [LARGE SCALE GENOMIC DNA]</scope>
    <source>
        <strain evidence="1 2">DSM 15131</strain>
    </source>
</reference>
<name>A0A7Y9ZII6_9ACTN</name>